<evidence type="ECO:0000313" key="10">
    <source>
        <dbReference type="Proteomes" id="UP001500657"/>
    </source>
</evidence>
<dbReference type="SUPFAM" id="SSF56024">
    <property type="entry name" value="Phospholipase D/nuclease"/>
    <property type="match status" value="2"/>
</dbReference>
<evidence type="ECO:0000256" key="1">
    <source>
        <dbReference type="ARBA" id="ARBA00010682"/>
    </source>
</evidence>
<keyword evidence="5" id="KW-0443">Lipid metabolism</keyword>
<name>A0ABN0UGS0_9GAMM</name>
<comment type="similarity">
    <text evidence="1">Belongs to the CDP-alcohol phosphatidyltransferase class-II family.</text>
</comment>
<keyword evidence="2" id="KW-0444">Lipid biosynthesis</keyword>
<keyword evidence="4" id="KW-0677">Repeat</keyword>
<evidence type="ECO:0000256" key="4">
    <source>
        <dbReference type="ARBA" id="ARBA00022737"/>
    </source>
</evidence>
<evidence type="ECO:0000256" key="3">
    <source>
        <dbReference type="ARBA" id="ARBA00022679"/>
    </source>
</evidence>
<dbReference type="InterPro" id="IPR001736">
    <property type="entry name" value="PLipase_D/transphosphatidylase"/>
</dbReference>
<keyword evidence="7" id="KW-1208">Phospholipid metabolism</keyword>
<dbReference type="Gene3D" id="3.30.870.10">
    <property type="entry name" value="Endonuclease Chain A"/>
    <property type="match status" value="2"/>
</dbReference>
<evidence type="ECO:0000313" key="9">
    <source>
        <dbReference type="EMBL" id="GAA0250046.1"/>
    </source>
</evidence>
<organism evidence="9 10">
    <name type="scientific">Rhodanobacter caeni</name>
    <dbReference type="NCBI Taxonomy" id="657654"/>
    <lineage>
        <taxon>Bacteria</taxon>
        <taxon>Pseudomonadati</taxon>
        <taxon>Pseudomonadota</taxon>
        <taxon>Gammaproteobacteria</taxon>
        <taxon>Lysobacterales</taxon>
        <taxon>Rhodanobacteraceae</taxon>
        <taxon>Rhodanobacter</taxon>
    </lineage>
</organism>
<dbReference type="PANTHER" id="PTHR12586:SF1">
    <property type="entry name" value="CDP-DIACYLGLYCEROL--GLYCEROL-3-PHOSPHATE 3-PHOSPHATIDYLTRANSFERASE, MITOCHONDRIAL"/>
    <property type="match status" value="1"/>
</dbReference>
<dbReference type="InterPro" id="IPR025202">
    <property type="entry name" value="PLD-like_dom"/>
</dbReference>
<dbReference type="Pfam" id="PF00614">
    <property type="entry name" value="PLDc"/>
    <property type="match status" value="1"/>
</dbReference>
<dbReference type="SMART" id="SM00155">
    <property type="entry name" value="PLDc"/>
    <property type="match status" value="2"/>
</dbReference>
<sequence>MMAGMITRMPSKTTLMKAPGRIARRMLPFRRRRADVLDALPFFAVPADAIAVLDDAAAFRRTLLQQIAHATRRIVLVALYLQDDEGGREILDALHAAKARHPALQVSVFVDWHRARRGLIGKQKSEGNAGMYREYARRLGPGVAIYGVPVQNRELFGVLHLKGFVIDDAVLYSGASLNDVYLACHRRYRLDRYHLFRDAKLADAMAGFVDRHFAASPAVCRLDSADTPTTKALQPAIRELRQSLHQAAYAVPAGSLRDGEVAVTPLVGFGRVDNALNDALLAALRNARERVIVLTPYFNLPRPVRSVLGQLLRRGCEIHLMVGDKTANDFYIPPDQPFKTIGLLPYLYENNLRRYARSHRRQIDSGQLNIHLWRHGDNSYHLKGLFVDDDVAVLTGNNLNPRAWALDLENGLLLRDPQRLLHARHQAEWAALKKHATRLADYHALESPRQYPAVVRKLLRRLNRTRLDRLVNRLL</sequence>
<protein>
    <submittedName>
        <fullName evidence="9">CDP-diacylglycerol--serine O-phosphatidyltransferase</fullName>
    </submittedName>
</protein>
<dbReference type="PANTHER" id="PTHR12586">
    <property type="entry name" value="CDP-DIACYLGLYCEROL--SERINE O-PHOSPHATIDYLTRANSFERASE"/>
    <property type="match status" value="1"/>
</dbReference>
<dbReference type="PIRSF" id="PIRSF000850">
    <property type="entry name" value="Phospholipase_D_PSS"/>
    <property type="match status" value="1"/>
</dbReference>
<dbReference type="CDD" id="cd09134">
    <property type="entry name" value="PLDc_PSS_G_neg_1"/>
    <property type="match status" value="1"/>
</dbReference>
<proteinExistence type="inferred from homology"/>
<dbReference type="Pfam" id="PF13091">
    <property type="entry name" value="PLDc_2"/>
    <property type="match status" value="1"/>
</dbReference>
<comment type="caution">
    <text evidence="9">The sequence shown here is derived from an EMBL/GenBank/DDBJ whole genome shotgun (WGS) entry which is preliminary data.</text>
</comment>
<evidence type="ECO:0000256" key="7">
    <source>
        <dbReference type="ARBA" id="ARBA00023264"/>
    </source>
</evidence>
<evidence type="ECO:0000256" key="6">
    <source>
        <dbReference type="ARBA" id="ARBA00023209"/>
    </source>
</evidence>
<dbReference type="PROSITE" id="PS50035">
    <property type="entry name" value="PLD"/>
    <property type="match status" value="2"/>
</dbReference>
<gene>
    <name evidence="9" type="primary">pssA_1</name>
    <name evidence="9" type="ORF">GCM10009126_14360</name>
</gene>
<dbReference type="Proteomes" id="UP001500657">
    <property type="component" value="Unassembled WGS sequence"/>
</dbReference>
<dbReference type="NCBIfam" id="NF006946">
    <property type="entry name" value="PRK09428.1"/>
    <property type="match status" value="1"/>
</dbReference>
<evidence type="ECO:0000256" key="5">
    <source>
        <dbReference type="ARBA" id="ARBA00023098"/>
    </source>
</evidence>
<keyword evidence="3" id="KW-0808">Transferase</keyword>
<evidence type="ECO:0000259" key="8">
    <source>
        <dbReference type="PROSITE" id="PS50035"/>
    </source>
</evidence>
<keyword evidence="10" id="KW-1185">Reference proteome</keyword>
<feature type="domain" description="PLD phosphodiesterase" evidence="8">
    <location>
        <begin position="376"/>
        <end position="403"/>
    </location>
</feature>
<dbReference type="InterPro" id="IPR016270">
    <property type="entry name" value="PGS1"/>
</dbReference>
<keyword evidence="6" id="KW-0594">Phospholipid biosynthesis</keyword>
<reference evidence="9 10" key="1">
    <citation type="journal article" date="2019" name="Int. J. Syst. Evol. Microbiol.">
        <title>The Global Catalogue of Microorganisms (GCM) 10K type strain sequencing project: providing services to taxonomists for standard genome sequencing and annotation.</title>
        <authorList>
            <consortium name="The Broad Institute Genomics Platform"/>
            <consortium name="The Broad Institute Genome Sequencing Center for Infectious Disease"/>
            <person name="Wu L."/>
            <person name="Ma J."/>
        </authorList>
    </citation>
    <scope>NUCLEOTIDE SEQUENCE [LARGE SCALE GENOMIC DNA]</scope>
    <source>
        <strain evidence="9 10">JCM 16242</strain>
    </source>
</reference>
<feature type="domain" description="PLD phosphodiesterase" evidence="8">
    <location>
        <begin position="155"/>
        <end position="181"/>
    </location>
</feature>
<evidence type="ECO:0000256" key="2">
    <source>
        <dbReference type="ARBA" id="ARBA00022516"/>
    </source>
</evidence>
<dbReference type="EMBL" id="BAAAFO010000002">
    <property type="protein sequence ID" value="GAA0250046.1"/>
    <property type="molecule type" value="Genomic_DNA"/>
</dbReference>
<accession>A0ABN0UGS0</accession>